<dbReference type="InterPro" id="IPR029068">
    <property type="entry name" value="Glyas_Bleomycin-R_OHBP_Dase"/>
</dbReference>
<dbReference type="SUPFAM" id="SSF54593">
    <property type="entry name" value="Glyoxalase/Bleomycin resistance protein/Dihydroxybiphenyl dioxygenase"/>
    <property type="match status" value="1"/>
</dbReference>
<feature type="domain" description="VOC" evidence="1">
    <location>
        <begin position="13"/>
        <end position="140"/>
    </location>
</feature>
<dbReference type="PANTHER" id="PTHR21366:SF14">
    <property type="entry name" value="GLYOXALASE DOMAIN-CONTAINING PROTEIN 5"/>
    <property type="match status" value="1"/>
</dbReference>
<keyword evidence="3" id="KW-1185">Reference proteome</keyword>
<evidence type="ECO:0000313" key="3">
    <source>
        <dbReference type="Proteomes" id="UP000462066"/>
    </source>
</evidence>
<dbReference type="Proteomes" id="UP000462066">
    <property type="component" value="Unassembled WGS sequence"/>
</dbReference>
<dbReference type="Gene3D" id="3.10.180.10">
    <property type="entry name" value="2,3-Dihydroxybiphenyl 1,2-Dioxygenase, domain 1"/>
    <property type="match status" value="1"/>
</dbReference>
<gene>
    <name evidence="2" type="ORF">B1992_04950</name>
</gene>
<dbReference type="PROSITE" id="PS51819">
    <property type="entry name" value="VOC"/>
    <property type="match status" value="1"/>
</dbReference>
<name>A0A7V8K7L7_9GAMM</name>
<dbReference type="InterPro" id="IPR004360">
    <property type="entry name" value="Glyas_Fos-R_dOase_dom"/>
</dbReference>
<evidence type="ECO:0000313" key="2">
    <source>
        <dbReference type="EMBL" id="KAF1687327.1"/>
    </source>
</evidence>
<evidence type="ECO:0000259" key="1">
    <source>
        <dbReference type="PROSITE" id="PS51819"/>
    </source>
</evidence>
<organism evidence="2 3">
    <name type="scientific">Pseudoxanthomonas broegbernensis</name>
    <dbReference type="NCBI Taxonomy" id="83619"/>
    <lineage>
        <taxon>Bacteria</taxon>
        <taxon>Pseudomonadati</taxon>
        <taxon>Pseudomonadota</taxon>
        <taxon>Gammaproteobacteria</taxon>
        <taxon>Lysobacterales</taxon>
        <taxon>Lysobacteraceae</taxon>
        <taxon>Pseudoxanthomonas</taxon>
    </lineage>
</organism>
<dbReference type="InterPro" id="IPR037523">
    <property type="entry name" value="VOC_core"/>
</dbReference>
<accession>A0A7V8K7L7</accession>
<sequence length="149" mass="15803">MEPTMPHPFSIQRIDHVVFRVRDLGRSIDFYGRVLGCEVVRRREHLGLVHLRAGASMIDLVSVDGALGSRGGAAPAEGARNVDHLCLRIEPFDAAGLVAHLHGHGVAPLGPAETNFGAEGDGLSLYFPDPDGNVIELKGPSPATAGDRP</sequence>
<dbReference type="PANTHER" id="PTHR21366">
    <property type="entry name" value="GLYOXALASE FAMILY PROTEIN"/>
    <property type="match status" value="1"/>
</dbReference>
<dbReference type="AlphaFoldDB" id="A0A7V8K7L7"/>
<dbReference type="EMBL" id="MWIP01000003">
    <property type="protein sequence ID" value="KAF1687327.1"/>
    <property type="molecule type" value="Genomic_DNA"/>
</dbReference>
<dbReference type="InterPro" id="IPR050383">
    <property type="entry name" value="GlyoxalaseI/FosfomycinResist"/>
</dbReference>
<comment type="caution">
    <text evidence="2">The sequence shown here is derived from an EMBL/GenBank/DDBJ whole genome shotgun (WGS) entry which is preliminary data.</text>
</comment>
<reference evidence="2 3" key="1">
    <citation type="submission" date="2017-10" db="EMBL/GenBank/DDBJ databases">
        <title>Whole genome sequencing of Pseudoxanthomonas broegbernensis DSM 12573(T).</title>
        <authorList>
            <person name="Kumar S."/>
            <person name="Bansal K."/>
            <person name="Kaur A."/>
            <person name="Patil P."/>
            <person name="Sharma S."/>
            <person name="Patil P.B."/>
        </authorList>
    </citation>
    <scope>NUCLEOTIDE SEQUENCE [LARGE SCALE GENOMIC DNA]</scope>
    <source>
        <strain evidence="2 3">DSM 12573</strain>
    </source>
</reference>
<proteinExistence type="predicted"/>
<dbReference type="Pfam" id="PF00903">
    <property type="entry name" value="Glyoxalase"/>
    <property type="match status" value="1"/>
</dbReference>
<protein>
    <recommendedName>
        <fullName evidence="1">VOC domain-containing protein</fullName>
    </recommendedName>
</protein>